<dbReference type="AlphaFoldDB" id="A0A3L7ZV54"/>
<dbReference type="Gene3D" id="3.40.50.150">
    <property type="entry name" value="Vaccinia Virus protein VP39"/>
    <property type="match status" value="1"/>
</dbReference>
<dbReference type="PANTHER" id="PTHR43182">
    <property type="entry name" value="COBALT-PRECORRIN-6B C(15)-METHYLTRANSFERASE (DECARBOXYLATING)"/>
    <property type="match status" value="1"/>
</dbReference>
<dbReference type="SUPFAM" id="SSF53790">
    <property type="entry name" value="Tetrapyrrole methylase"/>
    <property type="match status" value="1"/>
</dbReference>
<dbReference type="NCBIfam" id="TIGR02467">
    <property type="entry name" value="CbiE"/>
    <property type="match status" value="1"/>
</dbReference>
<dbReference type="RefSeq" id="WP_121735712.1">
    <property type="nucleotide sequence ID" value="NZ_QXXG01000003.1"/>
</dbReference>
<gene>
    <name evidence="6" type="primary">cbiE</name>
    <name evidence="6" type="ORF">D7V78_07685</name>
    <name evidence="7" type="ORF">E5342_15600</name>
</gene>
<organism evidence="6 8">
    <name type="scientific">Parabacteroides distasonis</name>
    <dbReference type="NCBI Taxonomy" id="823"/>
    <lineage>
        <taxon>Bacteria</taxon>
        <taxon>Pseudomonadati</taxon>
        <taxon>Bacteroidota</taxon>
        <taxon>Bacteroidia</taxon>
        <taxon>Bacteroidales</taxon>
        <taxon>Tannerellaceae</taxon>
        <taxon>Parabacteroides</taxon>
    </lineage>
</organism>
<dbReference type="GO" id="GO:0009236">
    <property type="term" value="P:cobalamin biosynthetic process"/>
    <property type="evidence" value="ECO:0007669"/>
    <property type="project" value="UniProtKB-UniPathway"/>
</dbReference>
<keyword evidence="4 6" id="KW-0808">Transferase</keyword>
<dbReference type="InterPro" id="IPR029063">
    <property type="entry name" value="SAM-dependent_MTases_sf"/>
</dbReference>
<keyword evidence="3 6" id="KW-0489">Methyltransferase</keyword>
<sequence length="395" mass="44812">MSEQRFHVIGMTDDQSGTFSAEILQLMGRGKVFSGGKRHHEIVASLLPEDAVWIDITVPLDKVFSQYEAYAEIIVFASGDPLFFGFANTLKKRLPNAWMRVYPVFNSLQTLAHRLVLPYHDMRTVSLTGRPWQNLDEALIRGDKLIGALTDREKTPSRIAARMLEYGYDNYRMTVGVHLGNKQAEEVHTLPLDEVIGREFGFPNCLILEQIYQRERLFGIPESSFYLLNGREKMITKSPIRLQALSMLDLHQKHTFWDIGFCTGSVSIEAKLQFPHLQIHAFECRPEGETLINLNTRKFGTPGIEYHIGDFMELDLSDLPAPDAVFIGGHGGKLTEMLQKIDRYLLPGGCIVFNSVSENSLHIFREGIEAIDRRIDNEISITVDSYNPITIIKAI</sequence>
<dbReference type="OrthoDB" id="9780707at2"/>
<comment type="caution">
    <text evidence="6">The sequence shown here is derived from an EMBL/GenBank/DDBJ whole genome shotgun (WGS) entry which is preliminary data.</text>
</comment>
<name>A0A3L7ZV54_PARDI</name>
<reference evidence="7 9" key="2">
    <citation type="submission" date="2019-04" db="EMBL/GenBank/DDBJ databases">
        <title>Microbes associate with the intestines of laboratory mice.</title>
        <authorList>
            <person name="Navarre W."/>
            <person name="Wong E."/>
            <person name="Huang K."/>
            <person name="Tropini C."/>
            <person name="Ng K."/>
            <person name="Yu B."/>
        </authorList>
    </citation>
    <scope>NUCLEOTIDE SEQUENCE [LARGE SCALE GENOMIC DNA]</scope>
    <source>
        <strain evidence="7 9">NM39_I3</strain>
    </source>
</reference>
<dbReference type="InterPro" id="IPR050714">
    <property type="entry name" value="Cobalamin_biosynth_MTase"/>
</dbReference>
<dbReference type="CDD" id="cd02440">
    <property type="entry name" value="AdoMet_MTases"/>
    <property type="match status" value="1"/>
</dbReference>
<evidence type="ECO:0000313" key="8">
    <source>
        <dbReference type="Proteomes" id="UP000278164"/>
    </source>
</evidence>
<dbReference type="EMBL" id="RAYI01000012">
    <property type="protein sequence ID" value="RLT73910.1"/>
    <property type="molecule type" value="Genomic_DNA"/>
</dbReference>
<accession>A0A3L7ZV54</accession>
<reference evidence="6 8" key="1">
    <citation type="submission" date="2018-09" db="EMBL/GenBank/DDBJ databases">
        <title>Murine metabolic-syndrome-specific gut microbial biobank.</title>
        <authorList>
            <person name="Liu C."/>
        </authorList>
    </citation>
    <scope>NUCLEOTIDE SEQUENCE [LARGE SCALE GENOMIC DNA]</scope>
    <source>
        <strain evidence="6 8">8-P5</strain>
    </source>
</reference>
<evidence type="ECO:0000313" key="9">
    <source>
        <dbReference type="Proteomes" id="UP000310032"/>
    </source>
</evidence>
<dbReference type="PIRSF" id="PIRSF036428">
    <property type="entry name" value="CobL"/>
    <property type="match status" value="1"/>
</dbReference>
<proteinExistence type="predicted"/>
<dbReference type="InterPro" id="IPR014008">
    <property type="entry name" value="Cbl_synth_MTase_CbiT"/>
</dbReference>
<dbReference type="InterPro" id="IPR035996">
    <property type="entry name" value="4pyrrol_Methylase_sf"/>
</dbReference>
<evidence type="ECO:0000313" key="7">
    <source>
        <dbReference type="EMBL" id="TGY55013.1"/>
    </source>
</evidence>
<dbReference type="GO" id="GO:0032259">
    <property type="term" value="P:methylation"/>
    <property type="evidence" value="ECO:0007669"/>
    <property type="project" value="UniProtKB-KW"/>
</dbReference>
<evidence type="ECO:0000256" key="1">
    <source>
        <dbReference type="ARBA" id="ARBA00004953"/>
    </source>
</evidence>
<dbReference type="Proteomes" id="UP000278164">
    <property type="component" value="Unassembled WGS sequence"/>
</dbReference>
<evidence type="ECO:0000313" key="6">
    <source>
        <dbReference type="EMBL" id="RLT73910.1"/>
    </source>
</evidence>
<comment type="pathway">
    <text evidence="1">Cofactor biosynthesis; adenosylcobalamin biosynthesis.</text>
</comment>
<protein>
    <submittedName>
        <fullName evidence="6">Precorrin-6y C5,15-methyltransferase (Decarboxylating) subunit CbiE</fullName>
    </submittedName>
</protein>
<dbReference type="UniPathway" id="UPA00148"/>
<dbReference type="NCBIfam" id="TIGR02469">
    <property type="entry name" value="CbiT"/>
    <property type="match status" value="1"/>
</dbReference>
<evidence type="ECO:0000256" key="3">
    <source>
        <dbReference type="ARBA" id="ARBA00022603"/>
    </source>
</evidence>
<dbReference type="EMBL" id="SRYM01000055">
    <property type="protein sequence ID" value="TGY55013.1"/>
    <property type="molecule type" value="Genomic_DNA"/>
</dbReference>
<evidence type="ECO:0000256" key="4">
    <source>
        <dbReference type="ARBA" id="ARBA00022679"/>
    </source>
</evidence>
<evidence type="ECO:0000256" key="5">
    <source>
        <dbReference type="ARBA" id="ARBA00022691"/>
    </source>
</evidence>
<dbReference type="CDD" id="cd11644">
    <property type="entry name" value="Precorrin-6Y-MT"/>
    <property type="match status" value="1"/>
</dbReference>
<keyword evidence="5" id="KW-0949">S-adenosyl-L-methionine</keyword>
<dbReference type="InterPro" id="IPR012818">
    <property type="entry name" value="CbiE"/>
</dbReference>
<dbReference type="SUPFAM" id="SSF53335">
    <property type="entry name" value="S-adenosyl-L-methionine-dependent methyltransferases"/>
    <property type="match status" value="1"/>
</dbReference>
<dbReference type="GO" id="GO:0008276">
    <property type="term" value="F:protein methyltransferase activity"/>
    <property type="evidence" value="ECO:0007669"/>
    <property type="project" value="InterPro"/>
</dbReference>
<dbReference type="InterPro" id="IPR006365">
    <property type="entry name" value="Cbl_synth_CobL"/>
</dbReference>
<keyword evidence="2" id="KW-0169">Cobalamin biosynthesis</keyword>
<dbReference type="PANTHER" id="PTHR43182:SF1">
    <property type="entry name" value="COBALT-PRECORRIN-7 C(5)-METHYLTRANSFERASE"/>
    <property type="match status" value="1"/>
</dbReference>
<dbReference type="Proteomes" id="UP000310032">
    <property type="component" value="Unassembled WGS sequence"/>
</dbReference>
<evidence type="ECO:0000256" key="2">
    <source>
        <dbReference type="ARBA" id="ARBA00022573"/>
    </source>
</evidence>